<accession>A0A432LAB2</accession>
<dbReference type="RefSeq" id="WP_126659491.1">
    <property type="nucleotide sequence ID" value="NZ_RYYR01000016.1"/>
</dbReference>
<dbReference type="Pfam" id="PF13027">
    <property type="entry name" value="DUF3888"/>
    <property type="match status" value="1"/>
</dbReference>
<organism evidence="2 3">
    <name type="scientific">Lysinibacillus antri</name>
    <dbReference type="NCBI Taxonomy" id="2498145"/>
    <lineage>
        <taxon>Bacteria</taxon>
        <taxon>Bacillati</taxon>
        <taxon>Bacillota</taxon>
        <taxon>Bacilli</taxon>
        <taxon>Bacillales</taxon>
        <taxon>Bacillaceae</taxon>
        <taxon>Lysinibacillus</taxon>
    </lineage>
</organism>
<dbReference type="AlphaFoldDB" id="A0A432LAB2"/>
<proteinExistence type="predicted"/>
<gene>
    <name evidence="2" type="ORF">EK386_12395</name>
</gene>
<evidence type="ECO:0000313" key="3">
    <source>
        <dbReference type="Proteomes" id="UP000287910"/>
    </source>
</evidence>
<sequence length="135" mass="15818">MSKSIFVFIALFMIFSPGQVANAQSIKEVEGLYVTTEDIISDILFPTIDKRVMKEYGQDSFYDWQWKGIVGITYNDNHSYDIQVKIEIPADKMEDFKEDLVKIRVFPPCDSEKINQEKCNHRFKIEILDYQHLSP</sequence>
<comment type="caution">
    <text evidence="2">The sequence shown here is derived from an EMBL/GenBank/DDBJ whole genome shotgun (WGS) entry which is preliminary data.</text>
</comment>
<evidence type="ECO:0000256" key="1">
    <source>
        <dbReference type="SAM" id="SignalP"/>
    </source>
</evidence>
<dbReference type="InterPro" id="IPR024984">
    <property type="entry name" value="DUF3888"/>
</dbReference>
<protein>
    <submittedName>
        <fullName evidence="2">DUF3888 domain-containing protein</fullName>
    </submittedName>
</protein>
<evidence type="ECO:0000313" key="2">
    <source>
        <dbReference type="EMBL" id="RUL51280.1"/>
    </source>
</evidence>
<keyword evidence="1" id="KW-0732">Signal</keyword>
<dbReference type="EMBL" id="RYYR01000016">
    <property type="protein sequence ID" value="RUL51280.1"/>
    <property type="molecule type" value="Genomic_DNA"/>
</dbReference>
<feature type="signal peptide" evidence="1">
    <location>
        <begin position="1"/>
        <end position="23"/>
    </location>
</feature>
<reference evidence="2 3" key="1">
    <citation type="submission" date="2018-12" db="EMBL/GenBank/DDBJ databases">
        <title>Lysinibacillus antri sp. nov., isolated from a cave soil.</title>
        <authorList>
            <person name="Narsing Rao M.P."/>
            <person name="Zhang H."/>
            <person name="Dong Z.-Y."/>
            <person name="Niu X.-K."/>
            <person name="Zhang K."/>
            <person name="Fang B.-Z."/>
            <person name="Kang Y.-Q."/>
            <person name="Xiao M."/>
            <person name="Li W.-J."/>
        </authorList>
    </citation>
    <scope>NUCLEOTIDE SEQUENCE [LARGE SCALE GENOMIC DNA]</scope>
    <source>
        <strain evidence="2 3">SYSU K30002</strain>
    </source>
</reference>
<feature type="chain" id="PRO_5019158659" evidence="1">
    <location>
        <begin position="24"/>
        <end position="135"/>
    </location>
</feature>
<name>A0A432LAB2_9BACI</name>
<keyword evidence="3" id="KW-1185">Reference proteome</keyword>
<dbReference type="Proteomes" id="UP000287910">
    <property type="component" value="Unassembled WGS sequence"/>
</dbReference>